<dbReference type="GO" id="GO:0005524">
    <property type="term" value="F:ATP binding"/>
    <property type="evidence" value="ECO:0007669"/>
    <property type="project" value="InterPro"/>
</dbReference>
<dbReference type="AlphaFoldDB" id="A0A6C0HCP5"/>
<dbReference type="InterPro" id="IPR003593">
    <property type="entry name" value="AAA+_ATPase"/>
</dbReference>
<reference evidence="3" key="1">
    <citation type="journal article" date="2020" name="Nature">
        <title>Giant virus diversity and host interactions through global metagenomics.</title>
        <authorList>
            <person name="Schulz F."/>
            <person name="Roux S."/>
            <person name="Paez-Espino D."/>
            <person name="Jungbluth S."/>
            <person name="Walsh D.A."/>
            <person name="Denef V.J."/>
            <person name="McMahon K.D."/>
            <person name="Konstantinidis K.T."/>
            <person name="Eloe-Fadrosh E.A."/>
            <person name="Kyrpides N.C."/>
            <person name="Woyke T."/>
        </authorList>
    </citation>
    <scope>NUCLEOTIDE SEQUENCE</scope>
    <source>
        <strain evidence="3">GVMAG-M-3300023179-91</strain>
    </source>
</reference>
<feature type="domain" description="AAA+ ATPase" evidence="2">
    <location>
        <begin position="296"/>
        <end position="481"/>
    </location>
</feature>
<dbReference type="GO" id="GO:0016887">
    <property type="term" value="F:ATP hydrolysis activity"/>
    <property type="evidence" value="ECO:0007669"/>
    <property type="project" value="InterPro"/>
</dbReference>
<dbReference type="SUPFAM" id="SSF52540">
    <property type="entry name" value="P-loop containing nucleoside triphosphate hydrolases"/>
    <property type="match status" value="1"/>
</dbReference>
<proteinExistence type="inferred from homology"/>
<comment type="similarity">
    <text evidence="1">Belongs to the AAA ATPase family. BCS1 subfamily.</text>
</comment>
<dbReference type="Pfam" id="PF00004">
    <property type="entry name" value="AAA"/>
    <property type="match status" value="1"/>
</dbReference>
<dbReference type="EMBL" id="MN739930">
    <property type="protein sequence ID" value="QHT78279.1"/>
    <property type="molecule type" value="Genomic_DNA"/>
</dbReference>
<protein>
    <recommendedName>
        <fullName evidence="2">AAA+ ATPase domain-containing protein</fullName>
    </recommendedName>
</protein>
<accession>A0A6C0HCP5</accession>
<dbReference type="Gene3D" id="3.40.50.300">
    <property type="entry name" value="P-loop containing nucleotide triphosphate hydrolases"/>
    <property type="match status" value="1"/>
</dbReference>
<organism evidence="3">
    <name type="scientific">viral metagenome</name>
    <dbReference type="NCBI Taxonomy" id="1070528"/>
    <lineage>
        <taxon>unclassified sequences</taxon>
        <taxon>metagenomes</taxon>
        <taxon>organismal metagenomes</taxon>
    </lineage>
</organism>
<evidence type="ECO:0000259" key="2">
    <source>
        <dbReference type="SMART" id="SM00382"/>
    </source>
</evidence>
<name>A0A6C0HCP5_9ZZZZ</name>
<dbReference type="InterPro" id="IPR003959">
    <property type="entry name" value="ATPase_AAA_core"/>
</dbReference>
<dbReference type="InterPro" id="IPR050747">
    <property type="entry name" value="Mitochondrial_chaperone_BCS1"/>
</dbReference>
<sequence length="540" mass="63373">MDSISFMDTIQRVTNDSIRMSIFDKLKTGNPICDTIITTFVLTSMSYFVKILYDKSYDKEFKIKHFNLLETLKYWFYKKNVITMAGKKCSSINYHCAPVVSSAFGERFKAVWNKIINNIDTNPSIYEIKDFLTFTPNNNYYANTGDDNNNNDDDVFIVSQSTPFLFNKELRIFAQTKIFSEDQTGDKEKGITSKIDNIEIILYSYESSLSAMKDYIDELTRKYLTDIERNRNNKQFIYTLIKTKFEESRFECWKESYFDTTRSFNNIFFERKKEVLEKLDFFLQNKEWYYKKGIPYTIGFGLHGPPGTGKTSFIKSLAKYTNRHIIVLSLKLIKTTRQLQTFFYEDRYNENNKKGGIGFSNKIIVIEDIDAQGDIVLDRSKKKANVPSIDFTKINEKTNVGDVIKTIMENEKEEDKKMISSVMKPQDDEPITLDDILNLWDGIEETSGRILVISSNHYNELDPALTRPGRIDVSVEMNNASREIIAEMYYHLYEKRINAKHLNKVEQYFYSPAEIINLYLMYKNDENAFIERLRMNKKLQ</sequence>
<evidence type="ECO:0000256" key="1">
    <source>
        <dbReference type="ARBA" id="ARBA00007448"/>
    </source>
</evidence>
<dbReference type="InterPro" id="IPR027417">
    <property type="entry name" value="P-loop_NTPase"/>
</dbReference>
<dbReference type="PANTHER" id="PTHR23070">
    <property type="entry name" value="BCS1 AAA-TYPE ATPASE"/>
    <property type="match status" value="1"/>
</dbReference>
<dbReference type="SMART" id="SM00382">
    <property type="entry name" value="AAA"/>
    <property type="match status" value="1"/>
</dbReference>
<evidence type="ECO:0000313" key="3">
    <source>
        <dbReference type="EMBL" id="QHT78279.1"/>
    </source>
</evidence>